<keyword evidence="3" id="KW-1185">Reference proteome</keyword>
<reference evidence="3" key="1">
    <citation type="journal article" date="2019" name="Int. J. Syst. Evol. Microbiol.">
        <title>The Global Catalogue of Microorganisms (GCM) 10K type strain sequencing project: providing services to taxonomists for standard genome sequencing and annotation.</title>
        <authorList>
            <consortium name="The Broad Institute Genomics Platform"/>
            <consortium name="The Broad Institute Genome Sequencing Center for Infectious Disease"/>
            <person name="Wu L."/>
            <person name="Ma J."/>
        </authorList>
    </citation>
    <scope>NUCLEOTIDE SEQUENCE [LARGE SCALE GENOMIC DNA]</scope>
    <source>
        <strain evidence="3">JCM 17939</strain>
    </source>
</reference>
<dbReference type="Proteomes" id="UP001501442">
    <property type="component" value="Unassembled WGS sequence"/>
</dbReference>
<feature type="signal peptide" evidence="1">
    <location>
        <begin position="1"/>
        <end position="24"/>
    </location>
</feature>
<name>A0ABP8URS1_9ACTN</name>
<gene>
    <name evidence="2" type="ORF">GCM10023196_094570</name>
</gene>
<evidence type="ECO:0000313" key="3">
    <source>
        <dbReference type="Proteomes" id="UP001501442"/>
    </source>
</evidence>
<accession>A0ABP8URS1</accession>
<evidence type="ECO:0000256" key="1">
    <source>
        <dbReference type="SAM" id="SignalP"/>
    </source>
</evidence>
<feature type="chain" id="PRO_5046029188" description="Photosynthesis system II assembly factor Ycf48/Hcf136-like domain-containing protein" evidence="1">
    <location>
        <begin position="25"/>
        <end position="349"/>
    </location>
</feature>
<proteinExistence type="predicted"/>
<keyword evidence="1" id="KW-0732">Signal</keyword>
<comment type="caution">
    <text evidence="2">The sequence shown here is derived from an EMBL/GenBank/DDBJ whole genome shotgun (WGS) entry which is preliminary data.</text>
</comment>
<dbReference type="RefSeq" id="WP_345441414.1">
    <property type="nucleotide sequence ID" value="NZ_BAABHK010000021.1"/>
</dbReference>
<protein>
    <recommendedName>
        <fullName evidence="4">Photosynthesis system II assembly factor Ycf48/Hcf136-like domain-containing protein</fullName>
    </recommendedName>
</protein>
<dbReference type="EMBL" id="BAABHK010000021">
    <property type="protein sequence ID" value="GAA4638108.1"/>
    <property type="molecule type" value="Genomic_DNA"/>
</dbReference>
<evidence type="ECO:0008006" key="4">
    <source>
        <dbReference type="Google" id="ProtNLM"/>
    </source>
</evidence>
<organism evidence="2 3">
    <name type="scientific">Actinoallomurus vinaceus</name>
    <dbReference type="NCBI Taxonomy" id="1080074"/>
    <lineage>
        <taxon>Bacteria</taxon>
        <taxon>Bacillati</taxon>
        <taxon>Actinomycetota</taxon>
        <taxon>Actinomycetes</taxon>
        <taxon>Streptosporangiales</taxon>
        <taxon>Thermomonosporaceae</taxon>
        <taxon>Actinoallomurus</taxon>
    </lineage>
</organism>
<evidence type="ECO:0000313" key="2">
    <source>
        <dbReference type="EMBL" id="GAA4638108.1"/>
    </source>
</evidence>
<sequence>MRRMLMGAGAAALAFGLGAGTAHAATPAWRITQATKHQGINDLTVAPTGSSWAVGEQTVNGKDRLLIQHLSGTTWKDVKLPANWSMPLKVIDASSSKNVWAFGEDGSVVRWNGKKWTSSKLAGGYHATDAEAISASDVWAVNGGGTARHWNGKKWVSVKLPAQVGSIHAVSAKNIWAAGSIGYTKGALIHWNGKAWKVAKTVTLPKPSDDATTTFMDVTVSGKSVWAVGSQSWECGVDGDDTCYKPLALRLTGTKAKTFVATKGVGYTKVAADGSGGAWILQGGWDPTFVHVTGDKLTSAAAPRPANYDVNLSTLENRPGTKTVWSAGGSYPEGDPDDPTGYGLYLSAG</sequence>